<protein>
    <submittedName>
        <fullName evidence="1">DUF2752 domain-containing protein</fullName>
    </submittedName>
</protein>
<comment type="caution">
    <text evidence="1">The sequence shown here is derived from an EMBL/GenBank/DDBJ whole genome shotgun (WGS) entry which is preliminary data.</text>
</comment>
<evidence type="ECO:0000313" key="2">
    <source>
        <dbReference type="Proteomes" id="UP000306319"/>
    </source>
</evidence>
<dbReference type="EMBL" id="SRYB01000019">
    <property type="protein sequence ID" value="TGY77819.1"/>
    <property type="molecule type" value="Genomic_DNA"/>
</dbReference>
<keyword evidence="2" id="KW-1185">Reference proteome</keyword>
<organism evidence="1 2">
    <name type="scientific">Lepagella muris</name>
    <dbReference type="NCBI Taxonomy" id="3032870"/>
    <lineage>
        <taxon>Bacteria</taxon>
        <taxon>Pseudomonadati</taxon>
        <taxon>Bacteroidota</taxon>
        <taxon>Bacteroidia</taxon>
        <taxon>Bacteroidales</taxon>
        <taxon>Muribaculaceae</taxon>
        <taxon>Lepagella</taxon>
    </lineage>
</organism>
<proteinExistence type="predicted"/>
<reference evidence="1" key="1">
    <citation type="submission" date="2019-04" db="EMBL/GenBank/DDBJ databases">
        <title>Microbes associate with the intestines of laboratory mice.</title>
        <authorList>
            <person name="Navarre W."/>
            <person name="Wong E."/>
            <person name="Huang K."/>
            <person name="Tropini C."/>
            <person name="Ng K."/>
            <person name="Yu B."/>
        </authorList>
    </citation>
    <scope>NUCLEOTIDE SEQUENCE</scope>
    <source>
        <strain evidence="1">NM04_E33</strain>
    </source>
</reference>
<gene>
    <name evidence="1" type="ORF">E5331_12490</name>
</gene>
<evidence type="ECO:0000313" key="1">
    <source>
        <dbReference type="EMBL" id="TGY77819.1"/>
    </source>
</evidence>
<name>A0AC61REW1_9BACT</name>
<sequence>MRKILDDIKTRRTMTLVVIIGAVFYFAVDPATFPFMPQCVFHRLTGLQCVGCGSQRMLHALLHGDIAGGFRANAFVTISLPFVAFLLWVELNRERRPHLYRRVYSPVLIIATGVAFAAWMIVRNMLGI</sequence>
<accession>A0AC61REW1</accession>
<dbReference type="Proteomes" id="UP000306319">
    <property type="component" value="Unassembled WGS sequence"/>
</dbReference>